<feature type="compositionally biased region" description="Gly residues" evidence="1">
    <location>
        <begin position="70"/>
        <end position="83"/>
    </location>
</feature>
<dbReference type="Proteomes" id="UP000190306">
    <property type="component" value="Chromosome"/>
</dbReference>
<feature type="signal peptide" evidence="2">
    <location>
        <begin position="1"/>
        <end position="26"/>
    </location>
</feature>
<evidence type="ECO:0000256" key="1">
    <source>
        <dbReference type="SAM" id="MobiDB-lite"/>
    </source>
</evidence>
<dbReference type="Proteomes" id="UP000502504">
    <property type="component" value="Chromosome"/>
</dbReference>
<keyword evidence="5" id="KW-1185">Reference proteome</keyword>
<feature type="chain" id="PRO_5042015047" description="Gram-positive cocci surface proteins LPxTG domain-containing protein" evidence="2">
    <location>
        <begin position="27"/>
        <end position="182"/>
    </location>
</feature>
<keyword evidence="2" id="KW-0732">Signal</keyword>
<feature type="region of interest" description="Disordered" evidence="1">
    <location>
        <begin position="23"/>
        <end position="155"/>
    </location>
</feature>
<evidence type="ECO:0000256" key="2">
    <source>
        <dbReference type="SAM" id="SignalP"/>
    </source>
</evidence>
<reference evidence="4 6" key="2">
    <citation type="submission" date="2020-03" db="EMBL/GenBank/DDBJ databases">
        <title>Is there a link between lipid content and antibiotic production in Streptomyces?</title>
        <authorList>
            <person name="David M."/>
            <person name="Lejeune C."/>
            <person name="Abreu S."/>
            <person name="Thibessard A."/>
            <person name="Leblond P."/>
            <person name="Chaminade P."/>
            <person name="Virolle M.-J."/>
        </authorList>
    </citation>
    <scope>NUCLEOTIDE SEQUENCE [LARGE SCALE GENOMIC DNA]</scope>
    <source>
        <strain evidence="4 6">DSM 41481</strain>
    </source>
</reference>
<protein>
    <recommendedName>
        <fullName evidence="7">Gram-positive cocci surface proteins LPxTG domain-containing protein</fullName>
    </recommendedName>
</protein>
<dbReference type="AlphaFoldDB" id="A0AAE6Y6H9"/>
<name>A0AAE6Y6H9_STRAT</name>
<dbReference type="EMBL" id="CP050692">
    <property type="protein sequence ID" value="QIT43169.1"/>
    <property type="molecule type" value="Genomic_DNA"/>
</dbReference>
<organism evidence="4 6">
    <name type="scientific">Streptomyces antibioticus</name>
    <dbReference type="NCBI Taxonomy" id="1890"/>
    <lineage>
        <taxon>Bacteria</taxon>
        <taxon>Bacillati</taxon>
        <taxon>Actinomycetota</taxon>
        <taxon>Actinomycetes</taxon>
        <taxon>Kitasatosporales</taxon>
        <taxon>Streptomycetaceae</taxon>
        <taxon>Streptomyces</taxon>
    </lineage>
</organism>
<feature type="compositionally biased region" description="Basic and acidic residues" evidence="1">
    <location>
        <begin position="42"/>
        <end position="69"/>
    </location>
</feature>
<dbReference type="EMBL" id="LHQL01000005">
    <property type="protein sequence ID" value="OOQ54153.1"/>
    <property type="molecule type" value="Genomic_DNA"/>
</dbReference>
<reference evidence="3 5" key="1">
    <citation type="submission" date="2015-07" db="EMBL/GenBank/DDBJ databases">
        <title>Draft Genome Sequence of Streptomyces antibioticus, IMRU 3720 reveals insights in the evolution of actinomycin biosynthetic gene clusters in Streptomyces.</title>
        <authorList>
            <person name="Crnovcic I."/>
            <person name="Ruckert C."/>
            <person name="Kalinowksi J."/>
            <person name="Keller U."/>
        </authorList>
    </citation>
    <scope>NUCLEOTIDE SEQUENCE [LARGE SCALE GENOMIC DNA]</scope>
    <source>
        <strain evidence="3 5">DSM 41481</strain>
    </source>
</reference>
<dbReference type="RefSeq" id="WP_078632700.1">
    <property type="nucleotide sequence ID" value="NZ_CM007717.1"/>
</dbReference>
<sequence length="182" mass="18183">MRSARVILATAAATAVIGLGAPGAFAAGSDWEKGDSSSSSSTKEESTTKEESGYLAKHPEDAGKSKGDWGGKPSGGVHTGGGALTAVNEGDWATAKDPKYDPETYKEKDSGSSTKEESGYLAKHPEDAGKSKGDWEKPSGGVHTGGGGLATPSVTTGGLAVLGVAAAGLYAARRKKTAGSVI</sequence>
<evidence type="ECO:0000313" key="6">
    <source>
        <dbReference type="Proteomes" id="UP000502504"/>
    </source>
</evidence>
<evidence type="ECO:0000313" key="5">
    <source>
        <dbReference type="Proteomes" id="UP000190306"/>
    </source>
</evidence>
<feature type="compositionally biased region" description="Basic and acidic residues" evidence="1">
    <location>
        <begin position="94"/>
        <end position="137"/>
    </location>
</feature>
<evidence type="ECO:0000313" key="4">
    <source>
        <dbReference type="EMBL" id="QIT43169.1"/>
    </source>
</evidence>
<evidence type="ECO:0000313" key="3">
    <source>
        <dbReference type="EMBL" id="OOQ54153.1"/>
    </source>
</evidence>
<gene>
    <name evidence="3" type="ORF">AFM16_06165</name>
    <name evidence="4" type="ORF">HCX60_06290</name>
</gene>
<proteinExistence type="predicted"/>
<evidence type="ECO:0008006" key="7">
    <source>
        <dbReference type="Google" id="ProtNLM"/>
    </source>
</evidence>
<accession>A0AAE6Y6H9</accession>